<dbReference type="InterPro" id="IPR036056">
    <property type="entry name" value="Fibrinogen-like_C"/>
</dbReference>
<dbReference type="PROSITE" id="PS50025">
    <property type="entry name" value="LAM_G_DOMAIN"/>
    <property type="match status" value="5"/>
</dbReference>
<dbReference type="PROSITE" id="PS50026">
    <property type="entry name" value="EGF_3"/>
    <property type="match status" value="4"/>
</dbReference>
<evidence type="ECO:0000259" key="5">
    <source>
        <dbReference type="PROSITE" id="PS50025"/>
    </source>
</evidence>
<organism evidence="8 9">
    <name type="scientific">Oedothorax gibbosus</name>
    <dbReference type="NCBI Taxonomy" id="931172"/>
    <lineage>
        <taxon>Eukaryota</taxon>
        <taxon>Metazoa</taxon>
        <taxon>Ecdysozoa</taxon>
        <taxon>Arthropoda</taxon>
        <taxon>Chelicerata</taxon>
        <taxon>Arachnida</taxon>
        <taxon>Araneae</taxon>
        <taxon>Araneomorphae</taxon>
        <taxon>Entelegynae</taxon>
        <taxon>Araneoidea</taxon>
        <taxon>Linyphiidae</taxon>
        <taxon>Erigoninae</taxon>
        <taxon>Oedothorax</taxon>
    </lineage>
</organism>
<dbReference type="GO" id="GO:0016020">
    <property type="term" value="C:membrane"/>
    <property type="evidence" value="ECO:0007669"/>
    <property type="project" value="UniProtKB-SubCell"/>
</dbReference>
<dbReference type="SMART" id="SM00282">
    <property type="entry name" value="LamG"/>
    <property type="match status" value="6"/>
</dbReference>
<dbReference type="InterPro" id="IPR002181">
    <property type="entry name" value="Fibrinogen_a/b/g_C_dom"/>
</dbReference>
<feature type="domain" description="Laminin G" evidence="5">
    <location>
        <begin position="940"/>
        <end position="1111"/>
    </location>
</feature>
<evidence type="ECO:0000259" key="6">
    <source>
        <dbReference type="PROSITE" id="PS50026"/>
    </source>
</evidence>
<dbReference type="Pfam" id="PF02210">
    <property type="entry name" value="Laminin_G_2"/>
    <property type="match status" value="5"/>
</dbReference>
<evidence type="ECO:0000256" key="4">
    <source>
        <dbReference type="SAM" id="Phobius"/>
    </source>
</evidence>
<dbReference type="PANTHER" id="PTHR15036">
    <property type="entry name" value="PIKACHURIN-LIKE PROTEIN"/>
    <property type="match status" value="1"/>
</dbReference>
<evidence type="ECO:0000256" key="1">
    <source>
        <dbReference type="ARBA" id="ARBA00023157"/>
    </source>
</evidence>
<dbReference type="InterPro" id="IPR000742">
    <property type="entry name" value="EGF"/>
</dbReference>
<dbReference type="SUPFAM" id="SSF56496">
    <property type="entry name" value="Fibrinogen C-terminal domain-like"/>
    <property type="match status" value="1"/>
</dbReference>
<dbReference type="SUPFAM" id="SSF49899">
    <property type="entry name" value="Concanavalin A-like lectins/glucanases"/>
    <property type="match status" value="6"/>
</dbReference>
<accession>A0AAV6U5I6</accession>
<dbReference type="InterPro" id="IPR050372">
    <property type="entry name" value="Neurexin-related_CASP"/>
</dbReference>
<keyword evidence="1 2" id="KW-1015">Disulfide bond</keyword>
<feature type="domain" description="Laminin G" evidence="5">
    <location>
        <begin position="101"/>
        <end position="293"/>
    </location>
</feature>
<keyword evidence="2" id="KW-0245">EGF-like domain</keyword>
<dbReference type="InterPro" id="IPR001791">
    <property type="entry name" value="Laminin_G"/>
</dbReference>
<dbReference type="GO" id="GO:0048513">
    <property type="term" value="P:animal organ development"/>
    <property type="evidence" value="ECO:0007669"/>
    <property type="project" value="UniProtKB-ARBA"/>
</dbReference>
<evidence type="ECO:0000313" key="8">
    <source>
        <dbReference type="EMBL" id="KAG8179802.1"/>
    </source>
</evidence>
<dbReference type="Proteomes" id="UP000827092">
    <property type="component" value="Unassembled WGS sequence"/>
</dbReference>
<feature type="domain" description="EGF-like" evidence="6">
    <location>
        <begin position="1358"/>
        <end position="1396"/>
    </location>
</feature>
<dbReference type="Gene3D" id="2.60.120.1000">
    <property type="match status" value="1"/>
</dbReference>
<feature type="domain" description="Laminin G" evidence="5">
    <location>
        <begin position="520"/>
        <end position="693"/>
    </location>
</feature>
<proteinExistence type="predicted"/>
<name>A0AAV6U5I6_9ARAC</name>
<dbReference type="SMART" id="SM00179">
    <property type="entry name" value="EGF_CA"/>
    <property type="match status" value="1"/>
</dbReference>
<feature type="domain" description="Laminin G" evidence="5">
    <location>
        <begin position="331"/>
        <end position="513"/>
    </location>
</feature>
<feature type="transmembrane region" description="Helical" evidence="4">
    <location>
        <begin position="1652"/>
        <end position="1672"/>
    </location>
</feature>
<feature type="domain" description="Fibrinogen C-terminal" evidence="7">
    <location>
        <begin position="732"/>
        <end position="784"/>
    </location>
</feature>
<gene>
    <name evidence="8" type="ORF">JTE90_025970</name>
</gene>
<evidence type="ECO:0000259" key="7">
    <source>
        <dbReference type="PROSITE" id="PS51406"/>
    </source>
</evidence>
<feature type="domain" description="EGF-like" evidence="6">
    <location>
        <begin position="290"/>
        <end position="327"/>
    </location>
</feature>
<feature type="non-terminal residue" evidence="8">
    <location>
        <position position="1"/>
    </location>
</feature>
<feature type="domain" description="Laminin G" evidence="5">
    <location>
        <begin position="1156"/>
        <end position="1357"/>
    </location>
</feature>
<keyword evidence="9" id="KW-1185">Reference proteome</keyword>
<dbReference type="Pfam" id="PF00008">
    <property type="entry name" value="EGF"/>
    <property type="match status" value="1"/>
</dbReference>
<dbReference type="InterPro" id="IPR013320">
    <property type="entry name" value="ConA-like_dom_sf"/>
</dbReference>
<feature type="disulfide bond" evidence="2">
    <location>
        <begin position="1366"/>
        <end position="1383"/>
    </location>
</feature>
<evidence type="ECO:0000313" key="9">
    <source>
        <dbReference type="Proteomes" id="UP000827092"/>
    </source>
</evidence>
<dbReference type="CDD" id="cd00054">
    <property type="entry name" value="EGF_CA"/>
    <property type="match status" value="3"/>
</dbReference>
<dbReference type="Gene3D" id="2.10.25.10">
    <property type="entry name" value="Laminin"/>
    <property type="match status" value="2"/>
</dbReference>
<dbReference type="Gene3D" id="2.60.120.200">
    <property type="match status" value="6"/>
</dbReference>
<dbReference type="SMART" id="SM00181">
    <property type="entry name" value="EGF"/>
    <property type="match status" value="4"/>
</dbReference>
<protein>
    <submittedName>
        <fullName evidence="8">Uncharacterized protein</fullName>
    </submittedName>
</protein>
<evidence type="ECO:0000256" key="2">
    <source>
        <dbReference type="PROSITE-ProRule" id="PRU00076"/>
    </source>
</evidence>
<dbReference type="PROSITE" id="PS51406">
    <property type="entry name" value="FIBRINOGEN_C_2"/>
    <property type="match status" value="1"/>
</dbReference>
<feature type="region of interest" description="Disordered" evidence="3">
    <location>
        <begin position="1791"/>
        <end position="1824"/>
    </location>
</feature>
<dbReference type="InterPro" id="IPR001881">
    <property type="entry name" value="EGF-like_Ca-bd_dom"/>
</dbReference>
<feature type="domain" description="EGF-like" evidence="6">
    <location>
        <begin position="1112"/>
        <end position="1149"/>
    </location>
</feature>
<evidence type="ECO:0000256" key="3">
    <source>
        <dbReference type="SAM" id="MobiDB-lite"/>
    </source>
</evidence>
<dbReference type="GO" id="GO:0005509">
    <property type="term" value="F:calcium ion binding"/>
    <property type="evidence" value="ECO:0007669"/>
    <property type="project" value="InterPro"/>
</dbReference>
<comment type="caution">
    <text evidence="2">Lacks conserved residue(s) required for the propagation of feature annotation.</text>
</comment>
<feature type="domain" description="EGF-like" evidence="6">
    <location>
        <begin position="695"/>
        <end position="733"/>
    </location>
</feature>
<sequence length="1839" mass="206657">GACLSTPLPPPVLGLTASALSGIARPSLADLVVLVERANDSPCNSVLSNVLNSSDVLTCGCERRINSVIHFIMFIPLIITSMFTCILSSELHNTTLLSSSQLFTFAQPQSFLHLKPEWPLPAIREVTFKFRTDRPHGLLLFHGSTSDVQDFLLYELYVMLENGRIKIIHVFHEEKDEIFFIGKGLNRNKWHHVTLRINPGTAHLSVTVDNKEMTVSLPSLSHNPSYGIMDNGLKTVMYFGGLDPNNHATNQKYNYVRFTGCMGNIMFRQAANPLSPTKIILSNQLFPECLDKCETENPCLFNGRCINHYTHTSCDCFGTGHEDKICFSPDPVAMTFRGYSYVTYRVYDWRDRVHSEVARISFSFRTFFADNVLVYAAGGHPNHNYVSISLYGGQLHFEIDFGDGPLNSTIGYSLNDESWHTLTVLHSGKNVSLQLDSRWQATLESPGPHYHLHLDPEIYIGAAPSKAKGLKSREKFIGCLKSFYFNEKSVLHELSSEENSARYNSMFAAEYGCDPTNVIPMTFPLPESKLVLIMPSNKKLELSLEFKTLQTNCVLASGEIKTENGIGVWELLLHKGITLFAINRSPKDDLALVWTLKDEHSGKQLADDQWHHVGVVYDSGEVTLLVDYRQAAKAEFTHPLEFLSQLVLTTSAKNEERGFIGCMRDIYVAGDWIDPRTVVDTQKVSGKVSLDSCLLVNLCNNPHACEHGGRCYVEKGETNCNCNNTGYTGRTCHFSLYKRTCEELYLVGYRKKGVYTIDIDRNGPLPPAHVYCDMGDGQSTIATRVENNMPTEMVVRKAGMKSFSIDVTYREFTPAMLQSLVKHSKVCSQFIKYECFKAPLGLRTYTWMESSGTSHYITSIGSQSEGCKCAENKSCANSSLLCNCDIADARWRVDEGKYTNSIHLGITRIYILQPEDLDSSAEGRLTLGPLECVETDTQEYVITFKTWNSYIEVPGWRRGDIAFSFRTSNNQAVLIYQASIHTTHGYLRVLLINDFELSFEFTLNNVPQSVKVRSRRPLNSGEWQQVWVDHDSYHMRFTVNLDSVMVDYGESHGVGPFEGPLYVGGVPEFVAGDSVIKEGFIGCFRGLVINDVVVDLYKHMTRSENAIVFGCQPSCASSPCQNGATCVEYWGSYVCDCVNKFAHSGKNCEKNVNTNSMTVVTSRSFYHHKIEGNKTNPVLEKSILLSFRTYEKEGILLYAFDHYNNFVQLHFANKKVYFTFNSDRTLYQLSVGVPDLSKGYAVQIKVERHPKKTTLFVNNGKATEDVVIKFVDKYFRMPWHGGDKLETVFPPRGTYRTIEHSEMFLGHVGSGTETNLTKNGFSGCIQGFVIGDEEFDLEQAAMTLNPDEKYGILIPGCNMLCDTQPCENQGLCIENWRENKTSCDCSLTSYTGEACQKDIGGNFDGQTVVTYSYDDEDITNDMQDNVAVRLAFSTDINNSSFQVLLLVQFHIRKYILFGITENNSLFVEEKLSNNIVRRKAQTTSAWSDNNRHWFYFSWKFGIVTLIVDGENYNPYIQVIDANAASFEGTSNQIHVAGLHKTLDNLNYQNFKGCISNVMVEFGDVKLLPLETAFGYKKGSLDKIRVEGAVNERKCAAFAQVSPLTATLPSNIPPEITGADWYPDPPVTSEYKSIFSNMDISPLESISKASNRVAAVMGTLLLIVIMALMFYIYRLQRRHKRERFGEEYDVYKKGRRRTASNRSDKAVSFCHDDDRSDDYPMMTPMVQFADSPPAYNMVGFSKLPTTLNEPNGKNVKFSPDAPVVMDSIEMTPLRSTSSQELEWDPAGAQLVSTALDEPEDTERDEGDSEDEGPLPELKNQFAPLASASEVTINRLSQTFT</sequence>
<keyword evidence="4" id="KW-1133">Transmembrane helix</keyword>
<reference evidence="8 9" key="1">
    <citation type="journal article" date="2022" name="Nat. Ecol. Evol.">
        <title>A masculinizing supergene underlies an exaggerated male reproductive morph in a spider.</title>
        <authorList>
            <person name="Hendrickx F."/>
            <person name="De Corte Z."/>
            <person name="Sonet G."/>
            <person name="Van Belleghem S.M."/>
            <person name="Kostlbacher S."/>
            <person name="Vangestel C."/>
        </authorList>
    </citation>
    <scope>NUCLEOTIDE SEQUENCE [LARGE SCALE GENOMIC DNA]</scope>
    <source>
        <strain evidence="8">W744_W776</strain>
    </source>
</reference>
<dbReference type="EMBL" id="JAFNEN010000601">
    <property type="protein sequence ID" value="KAG8179802.1"/>
    <property type="molecule type" value="Genomic_DNA"/>
</dbReference>
<feature type="compositionally biased region" description="Acidic residues" evidence="3">
    <location>
        <begin position="1795"/>
        <end position="1812"/>
    </location>
</feature>
<comment type="caution">
    <text evidence="8">The sequence shown here is derived from an EMBL/GenBank/DDBJ whole genome shotgun (WGS) entry which is preliminary data.</text>
</comment>
<dbReference type="CDD" id="cd00110">
    <property type="entry name" value="LamG"/>
    <property type="match status" value="5"/>
</dbReference>
<keyword evidence="4" id="KW-0472">Membrane</keyword>
<keyword evidence="4" id="KW-0812">Transmembrane</keyword>
<dbReference type="PANTHER" id="PTHR15036:SF49">
    <property type="entry name" value="AXOTACTIN"/>
    <property type="match status" value="1"/>
</dbReference>